<keyword evidence="2" id="KW-0238">DNA-binding</keyword>
<dbReference type="PRINTS" id="PR00040">
    <property type="entry name" value="HTHMERR"/>
</dbReference>
<dbReference type="Pfam" id="PF09278">
    <property type="entry name" value="MerR-DNA-bind"/>
    <property type="match status" value="1"/>
</dbReference>
<dbReference type="GO" id="GO:0003700">
    <property type="term" value="F:DNA-binding transcription factor activity"/>
    <property type="evidence" value="ECO:0007669"/>
    <property type="project" value="InterPro"/>
</dbReference>
<proteinExistence type="predicted"/>
<feature type="domain" description="HTH merR-type" evidence="4">
    <location>
        <begin position="4"/>
        <end position="73"/>
    </location>
</feature>
<dbReference type="SMART" id="SM00422">
    <property type="entry name" value="HTH_MERR"/>
    <property type="match status" value="1"/>
</dbReference>
<dbReference type="EMBL" id="SPDV01000016">
    <property type="protein sequence ID" value="TFI58422.1"/>
    <property type="molecule type" value="Genomic_DNA"/>
</dbReference>
<dbReference type="RefSeq" id="WP_135086225.1">
    <property type="nucleotide sequence ID" value="NZ_SPDV01000016.1"/>
</dbReference>
<evidence type="ECO:0000313" key="6">
    <source>
        <dbReference type="Proteomes" id="UP000298213"/>
    </source>
</evidence>
<evidence type="ECO:0000256" key="1">
    <source>
        <dbReference type="ARBA" id="ARBA00023015"/>
    </source>
</evidence>
<keyword evidence="6" id="KW-1185">Reference proteome</keyword>
<dbReference type="Pfam" id="PF00376">
    <property type="entry name" value="MerR"/>
    <property type="match status" value="1"/>
</dbReference>
<dbReference type="InterPro" id="IPR000551">
    <property type="entry name" value="MerR-type_HTH_dom"/>
</dbReference>
<dbReference type="Gene3D" id="1.10.1660.10">
    <property type="match status" value="1"/>
</dbReference>
<sequence>MANVLMIGDLARRTGTKVNTIRFYEDIGLMPAAARTASGRRTYRESDLKRLTFIRHGRALGFSTDEIRSLMELADQPDRDCGEAGAIARRHLVDIEERIAQLELLRDELNKVAKSCAGGKASRCEVIELIADWNHAGETGSSRKQT</sequence>
<dbReference type="InterPro" id="IPR047057">
    <property type="entry name" value="MerR_fam"/>
</dbReference>
<dbReference type="CDD" id="cd04785">
    <property type="entry name" value="HTH_CadR-PbrR-like"/>
    <property type="match status" value="1"/>
</dbReference>
<dbReference type="PROSITE" id="PS50937">
    <property type="entry name" value="HTH_MERR_2"/>
    <property type="match status" value="1"/>
</dbReference>
<protein>
    <submittedName>
        <fullName evidence="5">MerR family transcriptional regulator</fullName>
    </submittedName>
</protein>
<dbReference type="GO" id="GO:0003677">
    <property type="term" value="F:DNA binding"/>
    <property type="evidence" value="ECO:0007669"/>
    <property type="project" value="UniProtKB-KW"/>
</dbReference>
<dbReference type="PANTHER" id="PTHR30204">
    <property type="entry name" value="REDOX-CYCLING DRUG-SENSING TRANSCRIPTIONAL ACTIVATOR SOXR"/>
    <property type="match status" value="1"/>
</dbReference>
<name>A0A4Y8ZT04_9SPHN</name>
<dbReference type="PANTHER" id="PTHR30204:SF92">
    <property type="entry name" value="HTH-TYPE TRANSCRIPTIONAL REGULATOR ZNTR"/>
    <property type="match status" value="1"/>
</dbReference>
<keyword evidence="1" id="KW-0805">Transcription regulation</keyword>
<evidence type="ECO:0000313" key="5">
    <source>
        <dbReference type="EMBL" id="TFI58422.1"/>
    </source>
</evidence>
<keyword evidence="3" id="KW-0804">Transcription</keyword>
<organism evidence="5 6">
    <name type="scientific">Sphingomonas parva</name>
    <dbReference type="NCBI Taxonomy" id="2555898"/>
    <lineage>
        <taxon>Bacteria</taxon>
        <taxon>Pseudomonadati</taxon>
        <taxon>Pseudomonadota</taxon>
        <taxon>Alphaproteobacteria</taxon>
        <taxon>Sphingomonadales</taxon>
        <taxon>Sphingomonadaceae</taxon>
        <taxon>Sphingomonas</taxon>
    </lineage>
</organism>
<dbReference type="OrthoDB" id="9802944at2"/>
<dbReference type="InterPro" id="IPR009061">
    <property type="entry name" value="DNA-bd_dom_put_sf"/>
</dbReference>
<evidence type="ECO:0000256" key="2">
    <source>
        <dbReference type="ARBA" id="ARBA00023125"/>
    </source>
</evidence>
<dbReference type="AlphaFoldDB" id="A0A4Y8ZT04"/>
<dbReference type="Proteomes" id="UP000298213">
    <property type="component" value="Unassembled WGS sequence"/>
</dbReference>
<dbReference type="InterPro" id="IPR015358">
    <property type="entry name" value="Tscrpt_reg_MerR_DNA-bd"/>
</dbReference>
<evidence type="ECO:0000256" key="3">
    <source>
        <dbReference type="ARBA" id="ARBA00023163"/>
    </source>
</evidence>
<accession>A0A4Y8ZT04</accession>
<dbReference type="SUPFAM" id="SSF46955">
    <property type="entry name" value="Putative DNA-binding domain"/>
    <property type="match status" value="1"/>
</dbReference>
<comment type="caution">
    <text evidence="5">The sequence shown here is derived from an EMBL/GenBank/DDBJ whole genome shotgun (WGS) entry which is preliminary data.</text>
</comment>
<reference evidence="5 6" key="1">
    <citation type="submission" date="2019-03" db="EMBL/GenBank/DDBJ databases">
        <title>Genome sequence of Sphingomonas sp. 17J27-24.</title>
        <authorList>
            <person name="Kim M."/>
            <person name="Maeng S."/>
            <person name="Sathiyaraj S."/>
        </authorList>
    </citation>
    <scope>NUCLEOTIDE SEQUENCE [LARGE SCALE GENOMIC DNA]</scope>
    <source>
        <strain evidence="5 6">17J27-24</strain>
    </source>
</reference>
<gene>
    <name evidence="5" type="ORF">E2493_09815</name>
</gene>
<evidence type="ECO:0000259" key="4">
    <source>
        <dbReference type="PROSITE" id="PS50937"/>
    </source>
</evidence>